<sequence>MSGTIDHSVSTLIAPLLSTQDLSTSVSLIFCLILLWGVSLRAKAWYGAIKMVCQLLSISIPGQLNLQLQVGLLFSREKADSLYH</sequence>
<accession>A0A194WSM6</accession>
<dbReference type="EMBL" id="KQ947428">
    <property type="protein sequence ID" value="KUJ10946.1"/>
    <property type="molecule type" value="Genomic_DNA"/>
</dbReference>
<gene>
    <name evidence="2" type="ORF">LY89DRAFT_689486</name>
</gene>
<keyword evidence="1" id="KW-0472">Membrane</keyword>
<evidence type="ECO:0000313" key="2">
    <source>
        <dbReference type="EMBL" id="KUJ10946.1"/>
    </source>
</evidence>
<evidence type="ECO:0000256" key="1">
    <source>
        <dbReference type="SAM" id="Phobius"/>
    </source>
</evidence>
<protein>
    <submittedName>
        <fullName evidence="2">Uncharacterized protein</fullName>
    </submittedName>
</protein>
<proteinExistence type="predicted"/>
<keyword evidence="3" id="KW-1185">Reference proteome</keyword>
<evidence type="ECO:0000313" key="3">
    <source>
        <dbReference type="Proteomes" id="UP000070700"/>
    </source>
</evidence>
<reference evidence="2 3" key="1">
    <citation type="submission" date="2015-10" db="EMBL/GenBank/DDBJ databases">
        <title>Full genome of DAOMC 229536 Phialocephala scopiformis, a fungal endophyte of spruce producing the potent anti-insectan compound rugulosin.</title>
        <authorList>
            <consortium name="DOE Joint Genome Institute"/>
            <person name="Walker A.K."/>
            <person name="Frasz S.L."/>
            <person name="Seifert K.A."/>
            <person name="Miller J.D."/>
            <person name="Mondo S.J."/>
            <person name="Labutti K."/>
            <person name="Lipzen A."/>
            <person name="Dockter R."/>
            <person name="Kennedy M."/>
            <person name="Grigoriev I.V."/>
            <person name="Spatafora J.W."/>
        </authorList>
    </citation>
    <scope>NUCLEOTIDE SEQUENCE [LARGE SCALE GENOMIC DNA]</scope>
    <source>
        <strain evidence="2 3">CBS 120377</strain>
    </source>
</reference>
<dbReference type="GeneID" id="28825642"/>
<dbReference type="Proteomes" id="UP000070700">
    <property type="component" value="Unassembled WGS sequence"/>
</dbReference>
<dbReference type="InParanoid" id="A0A194WSM6"/>
<organism evidence="2 3">
    <name type="scientific">Mollisia scopiformis</name>
    <name type="common">Conifer needle endophyte fungus</name>
    <name type="synonym">Phialocephala scopiformis</name>
    <dbReference type="NCBI Taxonomy" id="149040"/>
    <lineage>
        <taxon>Eukaryota</taxon>
        <taxon>Fungi</taxon>
        <taxon>Dikarya</taxon>
        <taxon>Ascomycota</taxon>
        <taxon>Pezizomycotina</taxon>
        <taxon>Leotiomycetes</taxon>
        <taxon>Helotiales</taxon>
        <taxon>Mollisiaceae</taxon>
        <taxon>Mollisia</taxon>
    </lineage>
</organism>
<keyword evidence="1" id="KW-1133">Transmembrane helix</keyword>
<name>A0A194WSM6_MOLSC</name>
<dbReference type="KEGG" id="psco:LY89DRAFT_689486"/>
<keyword evidence="1" id="KW-0812">Transmembrane</keyword>
<feature type="transmembrane region" description="Helical" evidence="1">
    <location>
        <begin position="22"/>
        <end position="42"/>
    </location>
</feature>
<dbReference type="AlphaFoldDB" id="A0A194WSM6"/>
<dbReference type="RefSeq" id="XP_018065301.1">
    <property type="nucleotide sequence ID" value="XM_018215916.1"/>
</dbReference>